<organism evidence="6 7">
    <name type="scientific">Roseomonas marmotae</name>
    <dbReference type="NCBI Taxonomy" id="2768161"/>
    <lineage>
        <taxon>Bacteria</taxon>
        <taxon>Pseudomonadati</taxon>
        <taxon>Pseudomonadota</taxon>
        <taxon>Alphaproteobacteria</taxon>
        <taxon>Acetobacterales</taxon>
        <taxon>Roseomonadaceae</taxon>
        <taxon>Roseomonas</taxon>
    </lineage>
</organism>
<feature type="signal peptide" evidence="4">
    <location>
        <begin position="1"/>
        <end position="22"/>
    </location>
</feature>
<dbReference type="InterPro" id="IPR039424">
    <property type="entry name" value="SBP_5"/>
</dbReference>
<evidence type="ECO:0000256" key="3">
    <source>
        <dbReference type="ARBA" id="ARBA00022729"/>
    </source>
</evidence>
<comment type="caution">
    <text evidence="6">The sequence shown here is derived from an EMBL/GenBank/DDBJ whole genome shotgun (WGS) entry which is preliminary data.</text>
</comment>
<dbReference type="PANTHER" id="PTHR30290">
    <property type="entry name" value="PERIPLASMIC BINDING COMPONENT OF ABC TRANSPORTER"/>
    <property type="match status" value="1"/>
</dbReference>
<dbReference type="PANTHER" id="PTHR30290:SF38">
    <property type="entry name" value="D,D-DIPEPTIDE-BINDING PERIPLASMIC PROTEIN DDPA-RELATED"/>
    <property type="match status" value="1"/>
</dbReference>
<dbReference type="InterPro" id="IPR000914">
    <property type="entry name" value="SBP_5_dom"/>
</dbReference>
<dbReference type="EMBL" id="JACTNF010000038">
    <property type="protein sequence ID" value="MBO1077036.1"/>
    <property type="molecule type" value="Genomic_DNA"/>
</dbReference>
<dbReference type="SUPFAM" id="SSF53850">
    <property type="entry name" value="Periplasmic binding protein-like II"/>
    <property type="match status" value="1"/>
</dbReference>
<evidence type="ECO:0000256" key="2">
    <source>
        <dbReference type="ARBA" id="ARBA00005695"/>
    </source>
</evidence>
<evidence type="ECO:0000313" key="6">
    <source>
        <dbReference type="EMBL" id="MBO1077036.1"/>
    </source>
</evidence>
<reference evidence="6 7" key="1">
    <citation type="submission" date="2020-09" db="EMBL/GenBank/DDBJ databases">
        <title>Roseomonas.</title>
        <authorList>
            <person name="Zhu W."/>
        </authorList>
    </citation>
    <scope>NUCLEOTIDE SEQUENCE [LARGE SCALE GENOMIC DNA]</scope>
    <source>
        <strain evidence="6 7">1311</strain>
    </source>
</reference>
<dbReference type="Gene3D" id="3.40.190.10">
    <property type="entry name" value="Periplasmic binding protein-like II"/>
    <property type="match status" value="1"/>
</dbReference>
<dbReference type="Gene3D" id="3.90.76.10">
    <property type="entry name" value="Dipeptide-binding Protein, Domain 1"/>
    <property type="match status" value="1"/>
</dbReference>
<sequence length="508" mass="54636">MQQRRSLALMAGLAITALVAQAPGPAAAQGSTLRVGIQDDPDALDPATSGTYAGRFVFAALCDKLVDIGPDLSIVPQLAQSWEVAPDGRGITFTLRQGVTFHDGTPFDAEAVKFNIERMQTMPDSRRKAELSPVSGVEVIAPDKVRLVLKAPFAPLLSVLSDRAGMMVSPAAAAKPDFAANPVCAGPYRFAERRARDIIRLTKYQGHYDAARHGYDAVTYAFIPDTTVRLSRLRAGDLDVAERLAPTDLKTVREDRNLGLHTASGLGVSHLMINVGGTDRASAPIVKDARLRKALELALDRNVINRVAFGGENAPDNQMLPLSDPFRSTQHPMPARDVAAAKALLAQAGVTTVPVELTFENAPTDARVAQIIQSMAKEAGFDIKLVPLETTTAIQRYLAGNFEAYIGNWSGRGDPDGTLYAFFSCEGGQNVNKYCNRALQGVLDQARAETDTAKRKALYEQASGMYLADLPSIPLYHPNWFVGARANVTGITVYPDGLLRLTGVAPAR</sequence>
<evidence type="ECO:0000256" key="1">
    <source>
        <dbReference type="ARBA" id="ARBA00004418"/>
    </source>
</evidence>
<dbReference type="Gene3D" id="3.10.105.10">
    <property type="entry name" value="Dipeptide-binding Protein, Domain 3"/>
    <property type="match status" value="1"/>
</dbReference>
<dbReference type="InterPro" id="IPR030678">
    <property type="entry name" value="Peptide/Ni-bd"/>
</dbReference>
<name>A0ABS3KHT3_9PROT</name>
<feature type="chain" id="PRO_5047486972" evidence="4">
    <location>
        <begin position="23"/>
        <end position="508"/>
    </location>
</feature>
<evidence type="ECO:0000256" key="4">
    <source>
        <dbReference type="SAM" id="SignalP"/>
    </source>
</evidence>
<dbReference type="Proteomes" id="UP001518990">
    <property type="component" value="Unassembled WGS sequence"/>
</dbReference>
<evidence type="ECO:0000313" key="7">
    <source>
        <dbReference type="Proteomes" id="UP001518990"/>
    </source>
</evidence>
<evidence type="ECO:0000259" key="5">
    <source>
        <dbReference type="Pfam" id="PF00496"/>
    </source>
</evidence>
<protein>
    <submittedName>
        <fullName evidence="6">ABC transporter substrate-binding protein</fullName>
    </submittedName>
</protein>
<proteinExistence type="inferred from homology"/>
<dbReference type="RefSeq" id="WP_207450774.1">
    <property type="nucleotide sequence ID" value="NZ_CP061091.1"/>
</dbReference>
<comment type="subcellular location">
    <subcellularLocation>
        <location evidence="1">Periplasm</location>
    </subcellularLocation>
</comment>
<accession>A0ABS3KHT3</accession>
<feature type="domain" description="Solute-binding protein family 5" evidence="5">
    <location>
        <begin position="74"/>
        <end position="429"/>
    </location>
</feature>
<keyword evidence="3 4" id="KW-0732">Signal</keyword>
<keyword evidence="7" id="KW-1185">Reference proteome</keyword>
<dbReference type="PIRSF" id="PIRSF002741">
    <property type="entry name" value="MppA"/>
    <property type="match status" value="1"/>
</dbReference>
<gene>
    <name evidence="6" type="ORF">IAI60_20725</name>
</gene>
<dbReference type="Pfam" id="PF00496">
    <property type="entry name" value="SBP_bac_5"/>
    <property type="match status" value="1"/>
</dbReference>
<comment type="similarity">
    <text evidence="2">Belongs to the bacterial solute-binding protein 5 family.</text>
</comment>